<evidence type="ECO:0000313" key="2">
    <source>
        <dbReference type="EMBL" id="ATP17563.1"/>
    </source>
</evidence>
<dbReference type="Proteomes" id="UP000037029">
    <property type="component" value="Chromosome"/>
</dbReference>
<reference evidence="2 3" key="1">
    <citation type="submission" date="2017-04" db="EMBL/GenBank/DDBJ databases">
        <title>Characterization, genome and methylation analysis of a phthalic acid esters degrading strain Sphingobium yanoikuyae SHJ.</title>
        <authorList>
            <person name="Feng L."/>
        </authorList>
    </citation>
    <scope>NUCLEOTIDE SEQUENCE [LARGE SCALE GENOMIC DNA]</scope>
    <source>
        <strain evidence="2 3">SHJ</strain>
    </source>
</reference>
<gene>
    <name evidence="2" type="ORF">BV87_03605</name>
</gene>
<accession>A0A2D1QY93</accession>
<dbReference type="AlphaFoldDB" id="A0A2D1QY93"/>
<proteinExistence type="predicted"/>
<dbReference type="EMBL" id="CP020925">
    <property type="protein sequence ID" value="ATP17563.1"/>
    <property type="molecule type" value="Genomic_DNA"/>
</dbReference>
<protein>
    <submittedName>
        <fullName evidence="2">Uncharacterized protein</fullName>
    </submittedName>
</protein>
<organism evidence="2 3">
    <name type="scientific">Sphingobium yanoikuyae</name>
    <name type="common">Sphingomonas yanoikuyae</name>
    <dbReference type="NCBI Taxonomy" id="13690"/>
    <lineage>
        <taxon>Bacteria</taxon>
        <taxon>Pseudomonadati</taxon>
        <taxon>Pseudomonadota</taxon>
        <taxon>Alphaproteobacteria</taxon>
        <taxon>Sphingomonadales</taxon>
        <taxon>Sphingomonadaceae</taxon>
        <taxon>Sphingobium</taxon>
    </lineage>
</organism>
<name>A0A2D1QY93_SPHYA</name>
<evidence type="ECO:0000256" key="1">
    <source>
        <dbReference type="SAM" id="MobiDB-lite"/>
    </source>
</evidence>
<evidence type="ECO:0000313" key="3">
    <source>
        <dbReference type="Proteomes" id="UP000037029"/>
    </source>
</evidence>
<sequence>MTSALTSARDSAETMKRPSRLQAGDIAGRRAALARNMTARDHARVIHRRDGRLPMVREGQDREQAR</sequence>
<feature type="region of interest" description="Disordered" evidence="1">
    <location>
        <begin position="1"/>
        <end position="26"/>
    </location>
</feature>